<dbReference type="STRING" id="15368.A0A0Q3HA38"/>
<keyword evidence="4" id="KW-1185">Reference proteome</keyword>
<dbReference type="Proteomes" id="UP000008810">
    <property type="component" value="Chromosome 4"/>
</dbReference>
<dbReference type="Pfam" id="PF14709">
    <property type="entry name" value="DND1_DSRM"/>
    <property type="match status" value="1"/>
</dbReference>
<dbReference type="GO" id="GO:0005737">
    <property type="term" value="C:cytoplasm"/>
    <property type="evidence" value="ECO:0000318"/>
    <property type="project" value="GO_Central"/>
</dbReference>
<dbReference type="AlphaFoldDB" id="A0A0Q3HA38"/>
<dbReference type="Gramene" id="KQJ90242">
    <property type="protein sequence ID" value="KQJ90242"/>
    <property type="gene ID" value="BRADI_4g30297v3"/>
</dbReference>
<evidence type="ECO:0000313" key="2">
    <source>
        <dbReference type="EMBL" id="KQJ90242.1"/>
    </source>
</evidence>
<dbReference type="EnsemblPlants" id="KQJ90242">
    <property type="protein sequence ID" value="KQJ90242"/>
    <property type="gene ID" value="BRADI_4g30297v3"/>
</dbReference>
<sequence>MLRRPQTRFPRRRLPPARRPYTPPLPVLLAPKYPVPSRKASCVPTFCCGVTPAHPVLMVPPVHQESSVMPNNTLEEKEVELEEEKELSCTRKRPKCAGSVVQSQQEIEVLAIENVNKGPGFLSLEESAYVVQSNVEANVCSQGDIRGSTTQEVTARAKLNDFCSAIGWKYPKYDFAEQGPNKNLFTCKATVHVDAITDTIVECFSESKPQKKAAREQAAQGILWCLRCLGHVK</sequence>
<evidence type="ECO:0000313" key="3">
    <source>
        <dbReference type="EnsemblPlants" id="KQJ90242"/>
    </source>
</evidence>
<dbReference type="GO" id="GO:0003723">
    <property type="term" value="F:RNA binding"/>
    <property type="evidence" value="ECO:0000318"/>
    <property type="project" value="GO_Central"/>
</dbReference>
<dbReference type="GO" id="GO:0004525">
    <property type="term" value="F:ribonuclease III activity"/>
    <property type="evidence" value="ECO:0000318"/>
    <property type="project" value="GO_Central"/>
</dbReference>
<reference evidence="2 3" key="1">
    <citation type="journal article" date="2010" name="Nature">
        <title>Genome sequencing and analysis of the model grass Brachypodium distachyon.</title>
        <authorList>
            <consortium name="International Brachypodium Initiative"/>
        </authorList>
    </citation>
    <scope>NUCLEOTIDE SEQUENCE [LARGE SCALE GENOMIC DNA]</scope>
    <source>
        <strain evidence="2">Bd21</strain>
        <strain evidence="3">cv. Bd21</strain>
    </source>
</reference>
<evidence type="ECO:0000313" key="4">
    <source>
        <dbReference type="Proteomes" id="UP000008810"/>
    </source>
</evidence>
<accession>A0A0Q3HA38</accession>
<dbReference type="OrthoDB" id="786951at2759"/>
<dbReference type="GeneID" id="100838232"/>
<proteinExistence type="predicted"/>
<protein>
    <recommendedName>
        <fullName evidence="5">DRBM domain-containing protein</fullName>
    </recommendedName>
</protein>
<organism evidence="2">
    <name type="scientific">Brachypodium distachyon</name>
    <name type="common">Purple false brome</name>
    <name type="synonym">Trachynia distachya</name>
    <dbReference type="NCBI Taxonomy" id="15368"/>
    <lineage>
        <taxon>Eukaryota</taxon>
        <taxon>Viridiplantae</taxon>
        <taxon>Streptophyta</taxon>
        <taxon>Embryophyta</taxon>
        <taxon>Tracheophyta</taxon>
        <taxon>Spermatophyta</taxon>
        <taxon>Magnoliopsida</taxon>
        <taxon>Liliopsida</taxon>
        <taxon>Poales</taxon>
        <taxon>Poaceae</taxon>
        <taxon>BOP clade</taxon>
        <taxon>Pooideae</taxon>
        <taxon>Stipodae</taxon>
        <taxon>Brachypodieae</taxon>
        <taxon>Brachypodium</taxon>
    </lineage>
</organism>
<name>A0A0Q3HA38_BRADI</name>
<reference evidence="2" key="2">
    <citation type="submission" date="2017-06" db="EMBL/GenBank/DDBJ databases">
        <title>WGS assembly of Brachypodium distachyon.</title>
        <authorList>
            <consortium name="The International Brachypodium Initiative"/>
            <person name="Lucas S."/>
            <person name="Harmon-Smith M."/>
            <person name="Lail K."/>
            <person name="Tice H."/>
            <person name="Grimwood J."/>
            <person name="Bruce D."/>
            <person name="Barry K."/>
            <person name="Shu S."/>
            <person name="Lindquist E."/>
            <person name="Wang M."/>
            <person name="Pitluck S."/>
            <person name="Vogel J.P."/>
            <person name="Garvin D.F."/>
            <person name="Mockler T.C."/>
            <person name="Schmutz J."/>
            <person name="Rokhsar D."/>
            <person name="Bevan M.W."/>
        </authorList>
    </citation>
    <scope>NUCLEOTIDE SEQUENCE</scope>
    <source>
        <strain evidence="2">Bd21</strain>
    </source>
</reference>
<evidence type="ECO:0000256" key="1">
    <source>
        <dbReference type="SAM" id="MobiDB-lite"/>
    </source>
</evidence>
<feature type="compositionally biased region" description="Basic residues" evidence="1">
    <location>
        <begin position="1"/>
        <end position="16"/>
    </location>
</feature>
<gene>
    <name evidence="3" type="primary">LOC100838232</name>
    <name evidence="2" type="ORF">BRADI_4g30297v3</name>
</gene>
<dbReference type="EMBL" id="CM000883">
    <property type="protein sequence ID" value="KQJ90242.1"/>
    <property type="molecule type" value="Genomic_DNA"/>
</dbReference>
<feature type="region of interest" description="Disordered" evidence="1">
    <location>
        <begin position="1"/>
        <end position="21"/>
    </location>
</feature>
<dbReference type="ExpressionAtlas" id="A0A0Q3HA38">
    <property type="expression patterns" value="baseline"/>
</dbReference>
<dbReference type="RefSeq" id="XP_024319278.1">
    <property type="nucleotide sequence ID" value="XM_024463510.1"/>
</dbReference>
<dbReference type="GO" id="GO:0005634">
    <property type="term" value="C:nucleus"/>
    <property type="evidence" value="ECO:0000318"/>
    <property type="project" value="GO_Central"/>
</dbReference>
<dbReference type="SUPFAM" id="SSF54768">
    <property type="entry name" value="dsRNA-binding domain-like"/>
    <property type="match status" value="1"/>
</dbReference>
<dbReference type="GO" id="GO:0030422">
    <property type="term" value="P:siRNA processing"/>
    <property type="evidence" value="ECO:0000318"/>
    <property type="project" value="GO_Central"/>
</dbReference>
<evidence type="ECO:0008006" key="5">
    <source>
        <dbReference type="Google" id="ProtNLM"/>
    </source>
</evidence>
<dbReference type="Gene3D" id="3.30.160.20">
    <property type="match status" value="1"/>
</dbReference>
<reference evidence="3" key="3">
    <citation type="submission" date="2018-08" db="UniProtKB">
        <authorList>
            <consortium name="EnsemblPlants"/>
        </authorList>
    </citation>
    <scope>IDENTIFICATION</scope>
    <source>
        <strain evidence="3">cv. Bd21</strain>
    </source>
</reference>